<sequence length="87" mass="9744">MQLTPLELEVARLVVESLNLEQAPTDLDPETPLYREGLGLDSIDLLELSVVISKRYGFQLKSDDPDIATIFSSLRALASTIEKRRTK</sequence>
<dbReference type="InterPro" id="IPR009081">
    <property type="entry name" value="PP-bd_ACP"/>
</dbReference>
<evidence type="ECO:0000259" key="1">
    <source>
        <dbReference type="PROSITE" id="PS50075"/>
    </source>
</evidence>
<protein>
    <submittedName>
        <fullName evidence="2">Phosphopantetheine-binding protein</fullName>
    </submittedName>
</protein>
<dbReference type="EMBL" id="OZ026884">
    <property type="protein sequence ID" value="CAL1240026.1"/>
    <property type="molecule type" value="Genomic_DNA"/>
</dbReference>
<dbReference type="Gene3D" id="1.10.1200.10">
    <property type="entry name" value="ACP-like"/>
    <property type="match status" value="1"/>
</dbReference>
<organism evidence="2 3">
    <name type="scientific">Candidatus Methylocalor cossyra</name>
    <dbReference type="NCBI Taxonomy" id="3108543"/>
    <lineage>
        <taxon>Bacteria</taxon>
        <taxon>Pseudomonadati</taxon>
        <taxon>Pseudomonadota</taxon>
        <taxon>Gammaproteobacteria</taxon>
        <taxon>Methylococcales</taxon>
        <taxon>Methylococcaceae</taxon>
        <taxon>Candidatus Methylocalor</taxon>
    </lineage>
</organism>
<reference evidence="2 3" key="1">
    <citation type="submission" date="2024-04" db="EMBL/GenBank/DDBJ databases">
        <authorList>
            <person name="Cremers G."/>
        </authorList>
    </citation>
    <scope>NUCLEOTIDE SEQUENCE [LARGE SCALE GENOMIC DNA]</scope>
    <source>
        <strain evidence="2">MeCH1-AG</strain>
    </source>
</reference>
<dbReference type="NCBIfam" id="NF006617">
    <property type="entry name" value="PRK09184.1"/>
    <property type="match status" value="1"/>
</dbReference>
<evidence type="ECO:0000313" key="2">
    <source>
        <dbReference type="EMBL" id="CAL1240026.1"/>
    </source>
</evidence>
<keyword evidence="3" id="KW-1185">Reference proteome</keyword>
<name>A0ABM9NHD5_9GAMM</name>
<dbReference type="RefSeq" id="WP_348759543.1">
    <property type="nucleotide sequence ID" value="NZ_OZ026884.1"/>
</dbReference>
<dbReference type="Pfam" id="PF00550">
    <property type="entry name" value="PP-binding"/>
    <property type="match status" value="1"/>
</dbReference>
<accession>A0ABM9NHD5</accession>
<gene>
    <name evidence="2" type="ORF">MECH1_V1_1250</name>
</gene>
<dbReference type="Proteomes" id="UP001497493">
    <property type="component" value="Chromosome"/>
</dbReference>
<dbReference type="SUPFAM" id="SSF47336">
    <property type="entry name" value="ACP-like"/>
    <property type="match status" value="1"/>
</dbReference>
<proteinExistence type="predicted"/>
<dbReference type="InterPro" id="IPR036736">
    <property type="entry name" value="ACP-like_sf"/>
</dbReference>
<evidence type="ECO:0000313" key="3">
    <source>
        <dbReference type="Proteomes" id="UP001497493"/>
    </source>
</evidence>
<dbReference type="PROSITE" id="PS50075">
    <property type="entry name" value="CARRIER"/>
    <property type="match status" value="1"/>
</dbReference>
<feature type="domain" description="Carrier" evidence="1">
    <location>
        <begin position="4"/>
        <end position="85"/>
    </location>
</feature>